<evidence type="ECO:0000313" key="1">
    <source>
        <dbReference type="EMBL" id="AGC48948.1"/>
    </source>
</evidence>
<keyword evidence="1" id="KW-0449">Lipoprotein</keyword>
<dbReference type="eggNOG" id="ENOG502ZR2Z">
    <property type="taxonomic scope" value="Bacteria"/>
</dbReference>
<proteinExistence type="predicted"/>
<dbReference type="HOGENOM" id="CLU_2058850_0_0_7"/>
<dbReference type="PATRIC" id="fig|1278073.3.peg.7807"/>
<dbReference type="Pfam" id="PF09533">
    <property type="entry name" value="DUF2380"/>
    <property type="match status" value="1"/>
</dbReference>
<gene>
    <name evidence="1" type="ordered locus">MYSTI_07676</name>
</gene>
<organism evidence="1 2">
    <name type="scientific">Myxococcus stipitatus (strain DSM 14675 / JCM 12634 / Mx s8)</name>
    <dbReference type="NCBI Taxonomy" id="1278073"/>
    <lineage>
        <taxon>Bacteria</taxon>
        <taxon>Pseudomonadati</taxon>
        <taxon>Myxococcota</taxon>
        <taxon>Myxococcia</taxon>
        <taxon>Myxococcales</taxon>
        <taxon>Cystobacterineae</taxon>
        <taxon>Myxococcaceae</taxon>
        <taxon>Myxococcus</taxon>
    </lineage>
</organism>
<protein>
    <submittedName>
        <fullName evidence="1">Putative lipoprotein</fullName>
    </submittedName>
</protein>
<dbReference type="KEGG" id="msd:MYSTI_07676"/>
<keyword evidence="2" id="KW-1185">Reference proteome</keyword>
<sequence>MVFPNWNGAPERVVPPSRQLTPGRWEKHHIFPQSEDLARWFERQGVKIHHYTMPIPLHVHRRIHDGTGRGGAWNDAWRSYMRQNPRAKPEEIFKHAGELIHRFDLIGGPVQPYYSRPGA</sequence>
<name>L7ULS5_MYXSD</name>
<dbReference type="NCBIfam" id="TIGR02269">
    <property type="entry name" value="TIGR02269 family lipoprotein"/>
    <property type="match status" value="1"/>
</dbReference>
<dbReference type="Proteomes" id="UP000011131">
    <property type="component" value="Chromosome"/>
</dbReference>
<dbReference type="AlphaFoldDB" id="L7ULS5"/>
<evidence type="ECO:0000313" key="2">
    <source>
        <dbReference type="Proteomes" id="UP000011131"/>
    </source>
</evidence>
<reference evidence="1 2" key="1">
    <citation type="journal article" date="2013" name="Genome Announc.">
        <title>Complete genome sequence of Myxococcus stipitatus strain DSM 14675, a fruiting myxobacterium.</title>
        <authorList>
            <person name="Huntley S."/>
            <person name="Kneip S."/>
            <person name="Treuner-Lange A."/>
            <person name="Sogaard-Andersen L."/>
        </authorList>
    </citation>
    <scope>NUCLEOTIDE SEQUENCE [LARGE SCALE GENOMIC DNA]</scope>
    <source>
        <strain evidence="2">DSM 14675 / JCM 12634 / Mx s8</strain>
    </source>
</reference>
<accession>L7ULS5</accession>
<dbReference type="InterPro" id="IPR011755">
    <property type="entry name" value="CHP02269_MYXXA"/>
</dbReference>
<dbReference type="EMBL" id="CP004025">
    <property type="protein sequence ID" value="AGC48948.1"/>
    <property type="molecule type" value="Genomic_DNA"/>
</dbReference>